<dbReference type="SUPFAM" id="SSF109604">
    <property type="entry name" value="HD-domain/PDEase-like"/>
    <property type="match status" value="1"/>
</dbReference>
<dbReference type="PIRSF" id="PIRSF003180">
    <property type="entry name" value="DiGMPpdiest_YuxH"/>
    <property type="match status" value="1"/>
</dbReference>
<accession>A0A1T4MW80</accession>
<dbReference type="AlphaFoldDB" id="A0A1T4MW80"/>
<evidence type="ECO:0000259" key="1">
    <source>
        <dbReference type="PROSITE" id="PS50883"/>
    </source>
</evidence>
<evidence type="ECO:0000313" key="4">
    <source>
        <dbReference type="Proteomes" id="UP000190102"/>
    </source>
</evidence>
<dbReference type="InterPro" id="IPR052340">
    <property type="entry name" value="RNase_Y/CdgJ"/>
</dbReference>
<protein>
    <submittedName>
        <fullName evidence="3">EAL and modified HD-GYP domain-containing signal transduction protein</fullName>
    </submittedName>
</protein>
<dbReference type="Pfam" id="PF08668">
    <property type="entry name" value="HDOD"/>
    <property type="match status" value="1"/>
</dbReference>
<reference evidence="4" key="1">
    <citation type="submission" date="2017-02" db="EMBL/GenBank/DDBJ databases">
        <authorList>
            <person name="Varghese N."/>
            <person name="Submissions S."/>
        </authorList>
    </citation>
    <scope>NUCLEOTIDE SEQUENCE [LARGE SCALE GENOMIC DNA]</scope>
    <source>
        <strain evidence="4">ATCC BAA-34</strain>
    </source>
</reference>
<dbReference type="RefSeq" id="WP_078789735.1">
    <property type="nucleotide sequence ID" value="NZ_FUWR01000006.1"/>
</dbReference>
<proteinExistence type="predicted"/>
<dbReference type="Proteomes" id="UP000190102">
    <property type="component" value="Unassembled WGS sequence"/>
</dbReference>
<sequence length="411" mass="45939">MEQSEQKYLIGRQPILNRDEQICAYELLFRSAQSLAEANVSDASQATASVILNTLAGFGVKQILGKHLGFINLELDILMSDSLELLPKEMIVLELLETLEVTPALIERCRELKEAGFVLALDDHDYDPIYEELYQIIDIVKVDLMATPVDTIGAAVECYRNYQFKLLAEKVETKEEFLKCLDLGFDYFQGYYFAKPAVIEKKKIDEGGAALLKLMRQLMDDAEMEEVEKTFRSSPGLTYKLLLLVNSVSFVGLQKIQTVRHAISMLGRAQIKRWVQLALFATDDSHAMENPLVDMAAVRGGFMEQMATACPRLRGNREAADQAFMTGILSLLESLYDIPMGQIAEELNLSEDVQQALVSREGIYGNLLALAEALEQVDFVKASELLGALSIPYSTVMDAQMKAYNWQAGMG</sequence>
<gene>
    <name evidence="3" type="ORF">SAMN02745119_01419</name>
</gene>
<dbReference type="EMBL" id="FUWR01000006">
    <property type="protein sequence ID" value="SJZ70898.1"/>
    <property type="molecule type" value="Genomic_DNA"/>
</dbReference>
<dbReference type="SMART" id="SM00052">
    <property type="entry name" value="EAL"/>
    <property type="match status" value="1"/>
</dbReference>
<feature type="domain" description="HDOD" evidence="2">
    <location>
        <begin position="204"/>
        <end position="395"/>
    </location>
</feature>
<dbReference type="STRING" id="115783.SAMN02745119_01419"/>
<organism evidence="3 4">
    <name type="scientific">Trichlorobacter thiogenes</name>
    <dbReference type="NCBI Taxonomy" id="115783"/>
    <lineage>
        <taxon>Bacteria</taxon>
        <taxon>Pseudomonadati</taxon>
        <taxon>Thermodesulfobacteriota</taxon>
        <taxon>Desulfuromonadia</taxon>
        <taxon>Geobacterales</taxon>
        <taxon>Geobacteraceae</taxon>
        <taxon>Trichlorobacter</taxon>
    </lineage>
</organism>
<dbReference type="PROSITE" id="PS51833">
    <property type="entry name" value="HDOD"/>
    <property type="match status" value="1"/>
</dbReference>
<dbReference type="PANTHER" id="PTHR33525:SF4">
    <property type="entry name" value="CYCLIC DI-GMP PHOSPHODIESTERASE CDGJ"/>
    <property type="match status" value="1"/>
</dbReference>
<dbReference type="InterPro" id="IPR014408">
    <property type="entry name" value="dGMP_Pdiesterase_EAL/HD-GYP"/>
</dbReference>
<name>A0A1T4MW80_9BACT</name>
<feature type="domain" description="EAL" evidence="1">
    <location>
        <begin position="1"/>
        <end position="210"/>
    </location>
</feature>
<evidence type="ECO:0000313" key="3">
    <source>
        <dbReference type="EMBL" id="SJZ70898.1"/>
    </source>
</evidence>
<dbReference type="Gene3D" id="3.20.20.450">
    <property type="entry name" value="EAL domain"/>
    <property type="match status" value="1"/>
</dbReference>
<evidence type="ECO:0000259" key="2">
    <source>
        <dbReference type="PROSITE" id="PS51833"/>
    </source>
</evidence>
<dbReference type="SUPFAM" id="SSF141868">
    <property type="entry name" value="EAL domain-like"/>
    <property type="match status" value="1"/>
</dbReference>
<dbReference type="Gene3D" id="1.10.3210.10">
    <property type="entry name" value="Hypothetical protein af1432"/>
    <property type="match status" value="1"/>
</dbReference>
<dbReference type="InterPro" id="IPR001633">
    <property type="entry name" value="EAL_dom"/>
</dbReference>
<dbReference type="PROSITE" id="PS50883">
    <property type="entry name" value="EAL"/>
    <property type="match status" value="1"/>
</dbReference>
<dbReference type="InterPro" id="IPR013976">
    <property type="entry name" value="HDOD"/>
</dbReference>
<dbReference type="PANTHER" id="PTHR33525">
    <property type="match status" value="1"/>
</dbReference>
<dbReference type="Pfam" id="PF00563">
    <property type="entry name" value="EAL"/>
    <property type="match status" value="1"/>
</dbReference>
<keyword evidence="4" id="KW-1185">Reference proteome</keyword>
<dbReference type="OrthoDB" id="9804751at2"/>
<dbReference type="InterPro" id="IPR035919">
    <property type="entry name" value="EAL_sf"/>
</dbReference>